<keyword evidence="6" id="KW-1185">Reference proteome</keyword>
<dbReference type="InterPro" id="IPR028082">
    <property type="entry name" value="Peripla_BP_I"/>
</dbReference>
<comment type="caution">
    <text evidence="5">The sequence shown here is derived from an EMBL/GenBank/DDBJ whole genome shotgun (WGS) entry which is preliminary data.</text>
</comment>
<dbReference type="PROSITE" id="PS50932">
    <property type="entry name" value="HTH_LACI_2"/>
    <property type="match status" value="1"/>
</dbReference>
<dbReference type="Gene3D" id="1.10.260.40">
    <property type="entry name" value="lambda repressor-like DNA-binding domains"/>
    <property type="match status" value="1"/>
</dbReference>
<evidence type="ECO:0000313" key="5">
    <source>
        <dbReference type="EMBL" id="ORJ26295.1"/>
    </source>
</evidence>
<dbReference type="PANTHER" id="PTHR30146:SF152">
    <property type="entry name" value="TRANSCRIPTIONAL REGULATORY PROTEIN"/>
    <property type="match status" value="1"/>
</dbReference>
<reference evidence="5 6" key="1">
    <citation type="journal article" date="2017" name="Int. J. Syst. Evol. Microbiol.">
        <title>Rouxiella badensis sp. nov. and Rouxiella silvae sp. nov. isolated from peat bog soil in Germany and emendation of the genus description.</title>
        <authorList>
            <person name="Le Fleche-Mateos A."/>
            <person name="Kugler J.H."/>
            <person name="Hansen S.H."/>
            <person name="Syldatk C."/>
            <person name="Hausmann R."/>
            <person name="Lomprez F."/>
            <person name="Vandenbogaert M."/>
            <person name="Manuguerra J.C."/>
            <person name="Grimont P.A."/>
        </authorList>
    </citation>
    <scope>NUCLEOTIDE SEQUENCE [LARGE SCALE GENOMIC DNA]</scope>
    <source>
        <strain evidence="5 6">DSM 100043</strain>
    </source>
</reference>
<dbReference type="RefSeq" id="WP_017492046.1">
    <property type="nucleotide sequence ID" value="NZ_CAUQAZ010000029.1"/>
</dbReference>
<dbReference type="GO" id="GO:0003700">
    <property type="term" value="F:DNA-binding transcription factor activity"/>
    <property type="evidence" value="ECO:0007669"/>
    <property type="project" value="TreeGrafter"/>
</dbReference>
<dbReference type="CDD" id="cd01392">
    <property type="entry name" value="HTH_LacI"/>
    <property type="match status" value="1"/>
</dbReference>
<dbReference type="STRING" id="1646377.BS640_06915"/>
<organism evidence="5 6">
    <name type="scientific">Rouxiella badensis</name>
    <dbReference type="NCBI Taxonomy" id="1646377"/>
    <lineage>
        <taxon>Bacteria</taxon>
        <taxon>Pseudomonadati</taxon>
        <taxon>Pseudomonadota</taxon>
        <taxon>Gammaproteobacteria</taxon>
        <taxon>Enterobacterales</taxon>
        <taxon>Yersiniaceae</taxon>
        <taxon>Rouxiella</taxon>
    </lineage>
</organism>
<dbReference type="Gene3D" id="3.40.50.2300">
    <property type="match status" value="2"/>
</dbReference>
<dbReference type="InterPro" id="IPR000843">
    <property type="entry name" value="HTH_LacI"/>
</dbReference>
<dbReference type="AlphaFoldDB" id="A0A1X0WHM1"/>
<evidence type="ECO:0000256" key="3">
    <source>
        <dbReference type="ARBA" id="ARBA00023163"/>
    </source>
</evidence>
<feature type="domain" description="HTH lacI-type" evidence="4">
    <location>
        <begin position="4"/>
        <end position="44"/>
    </location>
</feature>
<dbReference type="InterPro" id="IPR010982">
    <property type="entry name" value="Lambda_DNA-bd_dom_sf"/>
</dbReference>
<evidence type="ECO:0000313" key="6">
    <source>
        <dbReference type="Proteomes" id="UP000192536"/>
    </source>
</evidence>
<sequence length="339" mass="38052">MKKLTLETLAKMAGVGIATVDRVLNERGGVSPETTRKVLKAAKEAGLNRTLPEERRSPWQIEVILSSNDTYFFKKLAVDFREVANALGYQRLTLHRTLISESQPEKLAQHIITSSHKRNGLIIFAQNHPAVYKALEHCKNKGLPVITLVTDLPESQRLCHVGINQLQAGRTAGLLMAKMLHQPGEVMMVSGRVDFSAHRQRIEGFKEVLQHRAPHIRLTEVLAGQDHPETLRRLLEQTLAQSKNIVGIYNTGDVNAEVSEALARHKLQGKCLYITHELYDLTRRLLEENILSFTLDQNARQHAQLGLSLLLQGLEEGLLPDTYSDGKVEFKIMTAENVD</sequence>
<accession>A0A1X0WHM1</accession>
<dbReference type="GO" id="GO:0055085">
    <property type="term" value="P:transmembrane transport"/>
    <property type="evidence" value="ECO:0007669"/>
    <property type="project" value="UniProtKB-ARBA"/>
</dbReference>
<dbReference type="SUPFAM" id="SSF53822">
    <property type="entry name" value="Periplasmic binding protein-like I"/>
    <property type="match status" value="1"/>
</dbReference>
<dbReference type="Pfam" id="PF13407">
    <property type="entry name" value="Peripla_BP_4"/>
    <property type="match status" value="1"/>
</dbReference>
<proteinExistence type="predicted"/>
<evidence type="ECO:0000256" key="1">
    <source>
        <dbReference type="ARBA" id="ARBA00023015"/>
    </source>
</evidence>
<name>A0A1X0WHM1_9GAMM</name>
<dbReference type="Proteomes" id="UP000192536">
    <property type="component" value="Unassembled WGS sequence"/>
</dbReference>
<evidence type="ECO:0000256" key="2">
    <source>
        <dbReference type="ARBA" id="ARBA00023125"/>
    </source>
</evidence>
<dbReference type="CDD" id="cd06307">
    <property type="entry name" value="PBP1_sugar_binding"/>
    <property type="match status" value="1"/>
</dbReference>
<dbReference type="GeneID" id="93565426"/>
<keyword evidence="3" id="KW-0804">Transcription</keyword>
<protein>
    <submittedName>
        <fullName evidence="5">Transcriptional regulator</fullName>
    </submittedName>
</protein>
<dbReference type="SUPFAM" id="SSF47413">
    <property type="entry name" value="lambda repressor-like DNA-binding domains"/>
    <property type="match status" value="1"/>
</dbReference>
<keyword evidence="2" id="KW-0238">DNA-binding</keyword>
<dbReference type="Pfam" id="PF00356">
    <property type="entry name" value="LacI"/>
    <property type="match status" value="1"/>
</dbReference>
<evidence type="ECO:0000259" key="4">
    <source>
        <dbReference type="PROSITE" id="PS50932"/>
    </source>
</evidence>
<dbReference type="SMART" id="SM00354">
    <property type="entry name" value="HTH_LACI"/>
    <property type="match status" value="1"/>
</dbReference>
<dbReference type="PANTHER" id="PTHR30146">
    <property type="entry name" value="LACI-RELATED TRANSCRIPTIONAL REPRESSOR"/>
    <property type="match status" value="1"/>
</dbReference>
<keyword evidence="1" id="KW-0805">Transcription regulation</keyword>
<dbReference type="EMBL" id="MRWE01000008">
    <property type="protein sequence ID" value="ORJ26295.1"/>
    <property type="molecule type" value="Genomic_DNA"/>
</dbReference>
<gene>
    <name evidence="5" type="ORF">BS640_06915</name>
</gene>
<dbReference type="GO" id="GO:0000976">
    <property type="term" value="F:transcription cis-regulatory region binding"/>
    <property type="evidence" value="ECO:0007669"/>
    <property type="project" value="TreeGrafter"/>
</dbReference>
<dbReference type="InterPro" id="IPR025997">
    <property type="entry name" value="SBP_2_dom"/>
</dbReference>